<feature type="domain" description="Bacteriophage T5 Orf172 DNA-binding" evidence="3">
    <location>
        <begin position="360"/>
        <end position="443"/>
    </location>
</feature>
<dbReference type="Proteomes" id="UP001185659">
    <property type="component" value="Unassembled WGS sequence"/>
</dbReference>
<name>A0ABU4AL33_9HYPH</name>
<evidence type="ECO:0000256" key="1">
    <source>
        <dbReference type="SAM" id="Coils"/>
    </source>
</evidence>
<dbReference type="RefSeq" id="WP_317561389.1">
    <property type="nucleotide sequence ID" value="NZ_JAWLIP010000005.1"/>
</dbReference>
<evidence type="ECO:0000259" key="3">
    <source>
        <dbReference type="SMART" id="SM00974"/>
    </source>
</evidence>
<dbReference type="Pfam" id="PF10544">
    <property type="entry name" value="T5orf172"/>
    <property type="match status" value="1"/>
</dbReference>
<comment type="caution">
    <text evidence="4">The sequence shown here is derived from an EMBL/GenBank/DDBJ whole genome shotgun (WGS) entry which is preliminary data.</text>
</comment>
<reference evidence="4 5" key="1">
    <citation type="submission" date="2023-10" db="EMBL/GenBank/DDBJ databases">
        <authorList>
            <person name="Venkata Ramana C."/>
            <person name="Sasikala C."/>
            <person name="Dhurka M."/>
        </authorList>
    </citation>
    <scope>NUCLEOTIDE SEQUENCE [LARGE SCALE GENOMIC DNA]</scope>
    <source>
        <strain evidence="4 5">KCTC 32151</strain>
    </source>
</reference>
<feature type="transmembrane region" description="Helical" evidence="2">
    <location>
        <begin position="6"/>
        <end position="29"/>
    </location>
</feature>
<keyword evidence="1" id="KW-0175">Coiled coil</keyword>
<dbReference type="Pfam" id="PF13250">
    <property type="entry name" value="SNIPE"/>
    <property type="match status" value="1"/>
</dbReference>
<feature type="coiled-coil region" evidence="1">
    <location>
        <begin position="216"/>
        <end position="343"/>
    </location>
</feature>
<sequence length="484" mass="55631">MDQQYFTIIGGLALLASPILFAFFAFLYWRTRGRLAKATSDLTELEEKYGKMEAGTRKLLSVKKLLDQRLADMEERFRPVVDLDAECAAVSSNIAALTEQLTRLRASYAEKRATYDRLVKEVAIFDERLAFAELGVYEPHFDFTDSEEFKRAITQTREAQKRMVSDKTAVICTTNWTVDGSTAKGQTMTNRAIRLTLRAFNNECEAAIANTRWNNVNAMEKRIHRAYEQIEKLNQSNSIEITPDYLKLKLQELHLTHEYREKLKSEREERAEMARAQREERKLQRDLERAEEEEVRYQKMVNKAKAEAEGIVGPQLDVFNERIRTLERDLAEAHAKVERAQAMAEKTRSGYVYIISNVGSFGENVVKIGLTRRLDPTDRVRELGDASVPFVFDTHAIIYSDDAPALERALHNEFEAVRINAKNYRKEFFRATISDVETAVKRLAPDAPFFRDVEAQEYRETLAQRKALLTAAAIAEKTQFPDSI</sequence>
<gene>
    <name evidence="4" type="ORF">R2G56_11760</name>
</gene>
<accession>A0ABU4AL33</accession>
<evidence type="ECO:0000313" key="5">
    <source>
        <dbReference type="Proteomes" id="UP001185659"/>
    </source>
</evidence>
<protein>
    <submittedName>
        <fullName evidence="4">DUF4041 domain-containing protein</fullName>
    </submittedName>
</protein>
<keyword evidence="2" id="KW-0812">Transmembrane</keyword>
<keyword evidence="5" id="KW-1185">Reference proteome</keyword>
<keyword evidence="2" id="KW-0472">Membrane</keyword>
<dbReference type="InterPro" id="IPR025280">
    <property type="entry name" value="SNIPE"/>
</dbReference>
<proteinExistence type="predicted"/>
<evidence type="ECO:0000313" key="4">
    <source>
        <dbReference type="EMBL" id="MDV6226963.1"/>
    </source>
</evidence>
<evidence type="ECO:0000256" key="2">
    <source>
        <dbReference type="SAM" id="Phobius"/>
    </source>
</evidence>
<organism evidence="4 5">
    <name type="scientific">Nitratireductor aquimarinus</name>
    <dbReference type="NCBI Taxonomy" id="889300"/>
    <lineage>
        <taxon>Bacteria</taxon>
        <taxon>Pseudomonadati</taxon>
        <taxon>Pseudomonadota</taxon>
        <taxon>Alphaproteobacteria</taxon>
        <taxon>Hyphomicrobiales</taxon>
        <taxon>Phyllobacteriaceae</taxon>
        <taxon>Nitratireductor</taxon>
    </lineage>
</organism>
<keyword evidence="2" id="KW-1133">Transmembrane helix</keyword>
<dbReference type="SMART" id="SM00974">
    <property type="entry name" value="T5orf172"/>
    <property type="match status" value="1"/>
</dbReference>
<dbReference type="InterPro" id="IPR018306">
    <property type="entry name" value="Phage_T5_Orf172_DNA-bd"/>
</dbReference>
<dbReference type="EMBL" id="JAWLIP010000005">
    <property type="protein sequence ID" value="MDV6226963.1"/>
    <property type="molecule type" value="Genomic_DNA"/>
</dbReference>